<evidence type="ECO:0000313" key="1">
    <source>
        <dbReference type="EMBL" id="EDV93780.1"/>
    </source>
</evidence>
<organism evidence="2">
    <name type="scientific">Drosophila grimshawi</name>
    <name type="common">Hawaiian fruit fly</name>
    <name type="synonym">Idiomyia grimshawi</name>
    <dbReference type="NCBI Taxonomy" id="7222"/>
    <lineage>
        <taxon>Eukaryota</taxon>
        <taxon>Metazoa</taxon>
        <taxon>Ecdysozoa</taxon>
        <taxon>Arthropoda</taxon>
        <taxon>Hexapoda</taxon>
        <taxon>Insecta</taxon>
        <taxon>Pterygota</taxon>
        <taxon>Neoptera</taxon>
        <taxon>Endopterygota</taxon>
        <taxon>Diptera</taxon>
        <taxon>Brachycera</taxon>
        <taxon>Muscomorpha</taxon>
        <taxon>Ephydroidea</taxon>
        <taxon>Drosophilidae</taxon>
        <taxon>Drosophila</taxon>
        <taxon>Hawaiian Drosophila</taxon>
    </lineage>
</organism>
<dbReference type="InParanoid" id="B4JH02"/>
<dbReference type="Proteomes" id="UP000001070">
    <property type="component" value="Unassembled WGS sequence"/>
</dbReference>
<sequence length="444" mass="51152">MNFDANDPELAFISDQVQLCMLPALKKDLDSVQLLPSHFETYHSLLQQELPKLYDLLQRNKDIISNDVPNHQLRAQLILLLCELIASPTIYSLIGEAALLLRNADEYLGNLLSICHNAEESHIFCYYEQKLHKDCWKRQLGAVHGFASYLQKRYANDVKMSTKMITFSVAVGLNVRECFQSEYKQLGARIFSHMLQNSHPADIQQLNIQGVIYDNVFRDAHSLHPVDTTFENWNCLCHCLDHFTELDGFMWNQCDEMLERLTLNVSLSSDVKMSICLLNFITNLGYYFTLNKEEIRLALSADFTQPNQITACLDVCSSLNVCTNYRWAKHILQMLQLESEKLLQNADSCAQLLVAMQRCFLVCILPIPLQVLHVHLPEFYAKFVAVLMECLVVHKKAHPILMLTQQFIQIFIYQLKDFTPGHQTTSDLEEYDTALKSLYDQIAK</sequence>
<dbReference type="OMA" id="ECLVAHE"/>
<dbReference type="PhylomeDB" id="B4JH02"/>
<dbReference type="AlphaFoldDB" id="B4JH02"/>
<gene>
    <name evidence="1" type="primary">Dgri\GH18104</name>
    <name evidence="1" type="ORF">Dgri_GH18104</name>
</gene>
<reference evidence="1 2" key="1">
    <citation type="journal article" date="2007" name="Nature">
        <title>Evolution of genes and genomes on the Drosophila phylogeny.</title>
        <authorList>
            <consortium name="Drosophila 12 Genomes Consortium"/>
            <person name="Clark A.G."/>
            <person name="Eisen M.B."/>
            <person name="Smith D.R."/>
            <person name="Bergman C.M."/>
            <person name="Oliver B."/>
            <person name="Markow T.A."/>
            <person name="Kaufman T.C."/>
            <person name="Kellis M."/>
            <person name="Gelbart W."/>
            <person name="Iyer V.N."/>
            <person name="Pollard D.A."/>
            <person name="Sackton T.B."/>
            <person name="Larracuente A.M."/>
            <person name="Singh N.D."/>
            <person name="Abad J.P."/>
            <person name="Abt D.N."/>
            <person name="Adryan B."/>
            <person name="Aguade M."/>
            <person name="Akashi H."/>
            <person name="Anderson W.W."/>
            <person name="Aquadro C.F."/>
            <person name="Ardell D.H."/>
            <person name="Arguello R."/>
            <person name="Artieri C.G."/>
            <person name="Barbash D.A."/>
            <person name="Barker D."/>
            <person name="Barsanti P."/>
            <person name="Batterham P."/>
            <person name="Batzoglou S."/>
            <person name="Begun D."/>
            <person name="Bhutkar A."/>
            <person name="Blanco E."/>
            <person name="Bosak S.A."/>
            <person name="Bradley R.K."/>
            <person name="Brand A.D."/>
            <person name="Brent M.R."/>
            <person name="Brooks A.N."/>
            <person name="Brown R.H."/>
            <person name="Butlin R.K."/>
            <person name="Caggese C."/>
            <person name="Calvi B.R."/>
            <person name="Bernardo de Carvalho A."/>
            <person name="Caspi A."/>
            <person name="Castrezana S."/>
            <person name="Celniker S.E."/>
            <person name="Chang J.L."/>
            <person name="Chapple C."/>
            <person name="Chatterji S."/>
            <person name="Chinwalla A."/>
            <person name="Civetta A."/>
            <person name="Clifton S.W."/>
            <person name="Comeron J.M."/>
            <person name="Costello J.C."/>
            <person name="Coyne J.A."/>
            <person name="Daub J."/>
            <person name="David R.G."/>
            <person name="Delcher A.L."/>
            <person name="Delehaunty K."/>
            <person name="Do C.B."/>
            <person name="Ebling H."/>
            <person name="Edwards K."/>
            <person name="Eickbush T."/>
            <person name="Evans J.D."/>
            <person name="Filipski A."/>
            <person name="Findeiss S."/>
            <person name="Freyhult E."/>
            <person name="Fulton L."/>
            <person name="Fulton R."/>
            <person name="Garcia A.C."/>
            <person name="Gardiner A."/>
            <person name="Garfield D.A."/>
            <person name="Garvin B.E."/>
            <person name="Gibson G."/>
            <person name="Gilbert D."/>
            <person name="Gnerre S."/>
            <person name="Godfrey J."/>
            <person name="Good R."/>
            <person name="Gotea V."/>
            <person name="Gravely B."/>
            <person name="Greenberg A.J."/>
            <person name="Griffiths-Jones S."/>
            <person name="Gross S."/>
            <person name="Guigo R."/>
            <person name="Gustafson E.A."/>
            <person name="Haerty W."/>
            <person name="Hahn M.W."/>
            <person name="Halligan D.L."/>
            <person name="Halpern A.L."/>
            <person name="Halter G.M."/>
            <person name="Han M.V."/>
            <person name="Heger A."/>
            <person name="Hillier L."/>
            <person name="Hinrichs A.S."/>
            <person name="Holmes I."/>
            <person name="Hoskins R.A."/>
            <person name="Hubisz M.J."/>
            <person name="Hultmark D."/>
            <person name="Huntley M.A."/>
            <person name="Jaffe D.B."/>
            <person name="Jagadeeshan S."/>
            <person name="Jeck W.R."/>
            <person name="Johnson J."/>
            <person name="Jones C.D."/>
            <person name="Jordan W.C."/>
            <person name="Karpen G.H."/>
            <person name="Kataoka E."/>
            <person name="Keightley P.D."/>
            <person name="Kheradpour P."/>
            <person name="Kirkness E.F."/>
            <person name="Koerich L.B."/>
            <person name="Kristiansen K."/>
            <person name="Kudrna D."/>
            <person name="Kulathinal R.J."/>
            <person name="Kumar S."/>
            <person name="Kwok R."/>
            <person name="Lander E."/>
            <person name="Langley C.H."/>
            <person name="Lapoint R."/>
            <person name="Lazzaro B.P."/>
            <person name="Lee S.J."/>
            <person name="Levesque L."/>
            <person name="Li R."/>
            <person name="Lin C.F."/>
            <person name="Lin M.F."/>
            <person name="Lindblad-Toh K."/>
            <person name="Llopart A."/>
            <person name="Long M."/>
            <person name="Low L."/>
            <person name="Lozovsky E."/>
            <person name="Lu J."/>
            <person name="Luo M."/>
            <person name="Machado C.A."/>
            <person name="Makalowski W."/>
            <person name="Marzo M."/>
            <person name="Matsuda M."/>
            <person name="Matzkin L."/>
            <person name="McAllister B."/>
            <person name="McBride C.S."/>
            <person name="McKernan B."/>
            <person name="McKernan K."/>
            <person name="Mendez-Lago M."/>
            <person name="Minx P."/>
            <person name="Mollenhauer M.U."/>
            <person name="Montooth K."/>
            <person name="Mount S.M."/>
            <person name="Mu X."/>
            <person name="Myers E."/>
            <person name="Negre B."/>
            <person name="Newfeld S."/>
            <person name="Nielsen R."/>
            <person name="Noor M.A."/>
            <person name="O'Grady P."/>
            <person name="Pachter L."/>
            <person name="Papaceit M."/>
            <person name="Parisi M.J."/>
            <person name="Parisi M."/>
            <person name="Parts L."/>
            <person name="Pedersen J.S."/>
            <person name="Pesole G."/>
            <person name="Phillippy A.M."/>
            <person name="Ponting C.P."/>
            <person name="Pop M."/>
            <person name="Porcelli D."/>
            <person name="Powell J.R."/>
            <person name="Prohaska S."/>
            <person name="Pruitt K."/>
            <person name="Puig M."/>
            <person name="Quesneville H."/>
            <person name="Ram K.R."/>
            <person name="Rand D."/>
            <person name="Rasmussen M.D."/>
            <person name="Reed L.K."/>
            <person name="Reenan R."/>
            <person name="Reily A."/>
            <person name="Remington K.A."/>
            <person name="Rieger T.T."/>
            <person name="Ritchie M.G."/>
            <person name="Robin C."/>
            <person name="Rogers Y.H."/>
            <person name="Rohde C."/>
            <person name="Rozas J."/>
            <person name="Rubenfield M.J."/>
            <person name="Ruiz A."/>
            <person name="Russo S."/>
            <person name="Salzberg S.L."/>
            <person name="Sanchez-Gracia A."/>
            <person name="Saranga D.J."/>
            <person name="Sato H."/>
            <person name="Schaeffer S.W."/>
            <person name="Schatz M.C."/>
            <person name="Schlenke T."/>
            <person name="Schwartz R."/>
            <person name="Segarra C."/>
            <person name="Singh R.S."/>
            <person name="Sirot L."/>
            <person name="Sirota M."/>
            <person name="Sisneros N.B."/>
            <person name="Smith C.D."/>
            <person name="Smith T.F."/>
            <person name="Spieth J."/>
            <person name="Stage D.E."/>
            <person name="Stark A."/>
            <person name="Stephan W."/>
            <person name="Strausberg R.L."/>
            <person name="Strempel S."/>
            <person name="Sturgill D."/>
            <person name="Sutton G."/>
            <person name="Sutton G.G."/>
            <person name="Tao W."/>
            <person name="Teichmann S."/>
            <person name="Tobari Y.N."/>
            <person name="Tomimura Y."/>
            <person name="Tsolas J.M."/>
            <person name="Valente V.L."/>
            <person name="Venter E."/>
            <person name="Venter J.C."/>
            <person name="Vicario S."/>
            <person name="Vieira F.G."/>
            <person name="Vilella A.J."/>
            <person name="Villasante A."/>
            <person name="Walenz B."/>
            <person name="Wang J."/>
            <person name="Wasserman M."/>
            <person name="Watts T."/>
            <person name="Wilson D."/>
            <person name="Wilson R.K."/>
            <person name="Wing R.A."/>
            <person name="Wolfner M.F."/>
            <person name="Wong A."/>
            <person name="Wong G.K."/>
            <person name="Wu C.I."/>
            <person name="Wu G."/>
            <person name="Yamamoto D."/>
            <person name="Yang H.P."/>
            <person name="Yang S.P."/>
            <person name="Yorke J.A."/>
            <person name="Yoshida K."/>
            <person name="Zdobnov E."/>
            <person name="Zhang P."/>
            <person name="Zhang Y."/>
            <person name="Zimin A.V."/>
            <person name="Baldwin J."/>
            <person name="Abdouelleil A."/>
            <person name="Abdulkadir J."/>
            <person name="Abebe A."/>
            <person name="Abera B."/>
            <person name="Abreu J."/>
            <person name="Acer S.C."/>
            <person name="Aftuck L."/>
            <person name="Alexander A."/>
            <person name="An P."/>
            <person name="Anderson E."/>
            <person name="Anderson S."/>
            <person name="Arachi H."/>
            <person name="Azer M."/>
            <person name="Bachantsang P."/>
            <person name="Barry A."/>
            <person name="Bayul T."/>
            <person name="Berlin A."/>
            <person name="Bessette D."/>
            <person name="Bloom T."/>
            <person name="Blye J."/>
            <person name="Boguslavskiy L."/>
            <person name="Bonnet C."/>
            <person name="Boukhgalter B."/>
            <person name="Bourzgui I."/>
            <person name="Brown A."/>
            <person name="Cahill P."/>
            <person name="Channer S."/>
            <person name="Cheshatsang Y."/>
            <person name="Chuda L."/>
            <person name="Citroen M."/>
            <person name="Collymore A."/>
            <person name="Cooke P."/>
            <person name="Costello M."/>
            <person name="D'Aco K."/>
            <person name="Daza R."/>
            <person name="De Haan G."/>
            <person name="DeGray S."/>
            <person name="DeMaso C."/>
            <person name="Dhargay N."/>
            <person name="Dooley K."/>
            <person name="Dooley E."/>
            <person name="Doricent M."/>
            <person name="Dorje P."/>
            <person name="Dorjee K."/>
            <person name="Dupes A."/>
            <person name="Elong R."/>
            <person name="Falk J."/>
            <person name="Farina A."/>
            <person name="Faro S."/>
            <person name="Ferguson D."/>
            <person name="Fisher S."/>
            <person name="Foley C.D."/>
            <person name="Franke A."/>
            <person name="Friedrich D."/>
            <person name="Gadbois L."/>
            <person name="Gearin G."/>
            <person name="Gearin C.R."/>
            <person name="Giannoukos G."/>
            <person name="Goode T."/>
            <person name="Graham J."/>
            <person name="Grandbois E."/>
            <person name="Grewal S."/>
            <person name="Gyaltsen K."/>
            <person name="Hafez N."/>
            <person name="Hagos B."/>
            <person name="Hall J."/>
            <person name="Henson C."/>
            <person name="Hollinger A."/>
            <person name="Honan T."/>
            <person name="Huard M.D."/>
            <person name="Hughes L."/>
            <person name="Hurhula B."/>
            <person name="Husby M.E."/>
            <person name="Kamat A."/>
            <person name="Kanga B."/>
            <person name="Kashin S."/>
            <person name="Khazanovich D."/>
            <person name="Kisner P."/>
            <person name="Lance K."/>
            <person name="Lara M."/>
            <person name="Lee W."/>
            <person name="Lennon N."/>
            <person name="Letendre F."/>
            <person name="LeVine R."/>
            <person name="Lipovsky A."/>
            <person name="Liu X."/>
            <person name="Liu J."/>
            <person name="Liu S."/>
            <person name="Lokyitsang T."/>
            <person name="Lokyitsang Y."/>
            <person name="Lubonja R."/>
            <person name="Lui A."/>
            <person name="MacDonald P."/>
            <person name="Magnisalis V."/>
            <person name="Maru K."/>
            <person name="Matthews C."/>
            <person name="McCusker W."/>
            <person name="McDonough S."/>
            <person name="Mehta T."/>
            <person name="Meldrim J."/>
            <person name="Meneus L."/>
            <person name="Mihai O."/>
            <person name="Mihalev A."/>
            <person name="Mihova T."/>
            <person name="Mittelman R."/>
            <person name="Mlenga V."/>
            <person name="Montmayeur A."/>
            <person name="Mulrain L."/>
            <person name="Navidi A."/>
            <person name="Naylor J."/>
            <person name="Negash T."/>
            <person name="Nguyen T."/>
            <person name="Nguyen N."/>
            <person name="Nicol R."/>
            <person name="Norbu C."/>
            <person name="Norbu N."/>
            <person name="Novod N."/>
            <person name="O'Neill B."/>
            <person name="Osman S."/>
            <person name="Markiewicz E."/>
            <person name="Oyono O.L."/>
            <person name="Patti C."/>
            <person name="Phunkhang P."/>
            <person name="Pierre F."/>
            <person name="Priest M."/>
            <person name="Raghuraman S."/>
            <person name="Rege F."/>
            <person name="Reyes R."/>
            <person name="Rise C."/>
            <person name="Rogov P."/>
            <person name="Ross K."/>
            <person name="Ryan E."/>
            <person name="Settipalli S."/>
            <person name="Shea T."/>
            <person name="Sherpa N."/>
            <person name="Shi L."/>
            <person name="Shih D."/>
            <person name="Sparrow T."/>
            <person name="Spaulding J."/>
            <person name="Stalker J."/>
            <person name="Stange-Thomann N."/>
            <person name="Stavropoulos S."/>
            <person name="Stone C."/>
            <person name="Strader C."/>
            <person name="Tesfaye S."/>
            <person name="Thomson T."/>
            <person name="Thoulutsang Y."/>
            <person name="Thoulutsang D."/>
            <person name="Topham K."/>
            <person name="Topping I."/>
            <person name="Tsamla T."/>
            <person name="Vassiliev H."/>
            <person name="Vo A."/>
            <person name="Wangchuk T."/>
            <person name="Wangdi T."/>
            <person name="Weiand M."/>
            <person name="Wilkinson J."/>
            <person name="Wilson A."/>
            <person name="Yadav S."/>
            <person name="Young G."/>
            <person name="Yu Q."/>
            <person name="Zembek L."/>
            <person name="Zhong D."/>
            <person name="Zimmer A."/>
            <person name="Zwirko Z."/>
            <person name="Jaffe D.B."/>
            <person name="Alvarez P."/>
            <person name="Brockman W."/>
            <person name="Butler J."/>
            <person name="Chin C."/>
            <person name="Gnerre S."/>
            <person name="Grabherr M."/>
            <person name="Kleber M."/>
            <person name="Mauceli E."/>
            <person name="MacCallum I."/>
        </authorList>
    </citation>
    <scope>NUCLEOTIDE SEQUENCE [LARGE SCALE GENOMIC DNA]</scope>
    <source>
        <strain evidence="2">Tucson 15287-2541.00</strain>
    </source>
</reference>
<dbReference type="EMBL" id="CH916369">
    <property type="protein sequence ID" value="EDV93780.1"/>
    <property type="molecule type" value="Genomic_DNA"/>
</dbReference>
<dbReference type="HOGENOM" id="CLU_053405_0_0_1"/>
<accession>B4JH02</accession>
<protein>
    <submittedName>
        <fullName evidence="1">GH18104</fullName>
    </submittedName>
</protein>
<name>B4JH02_DROGR</name>
<proteinExistence type="predicted"/>
<evidence type="ECO:0000313" key="2">
    <source>
        <dbReference type="Proteomes" id="UP000001070"/>
    </source>
</evidence>
<dbReference type="OrthoDB" id="7785428at2759"/>
<keyword evidence="2" id="KW-1185">Reference proteome</keyword>
<dbReference type="KEGG" id="dgr:6563944"/>
<dbReference type="eggNOG" id="ENOG502TAQV">
    <property type="taxonomic scope" value="Eukaryota"/>
</dbReference>
<dbReference type="STRING" id="7222.B4JH02"/>